<dbReference type="InterPro" id="IPR025423">
    <property type="entry name" value="TMEM205-like"/>
</dbReference>
<feature type="region of interest" description="Disordered" evidence="5">
    <location>
        <begin position="155"/>
        <end position="220"/>
    </location>
</feature>
<evidence type="ECO:0000256" key="3">
    <source>
        <dbReference type="ARBA" id="ARBA00022989"/>
    </source>
</evidence>
<evidence type="ECO:0000256" key="2">
    <source>
        <dbReference type="ARBA" id="ARBA00022692"/>
    </source>
</evidence>
<dbReference type="AlphaFoldDB" id="A0A432MHT2"/>
<reference evidence="8 9" key="2">
    <citation type="submission" date="2019-01" db="EMBL/GenBank/DDBJ databases">
        <title>Tautonia sociabilis, a novel thermotolerant planctomycete of Isosphaeraceae family, isolated from a 4000 m deep subterranean habitat.</title>
        <authorList>
            <person name="Kovaleva O.L."/>
            <person name="Elcheninov A.G."/>
            <person name="Van Heerden E."/>
            <person name="Toshchakov S.V."/>
            <person name="Novikov A."/>
            <person name="Bonch-Osmolovskaya E.A."/>
            <person name="Kublanov I.V."/>
        </authorList>
    </citation>
    <scope>NUCLEOTIDE SEQUENCE [LARGE SCALE GENOMIC DNA]</scope>
    <source>
        <strain evidence="8 9">GM2012</strain>
    </source>
</reference>
<evidence type="ECO:0000256" key="5">
    <source>
        <dbReference type="SAM" id="MobiDB-lite"/>
    </source>
</evidence>
<reference evidence="8 9" key="1">
    <citation type="submission" date="2018-12" db="EMBL/GenBank/DDBJ databases">
        <authorList>
            <person name="Toschakov S.V."/>
        </authorList>
    </citation>
    <scope>NUCLEOTIDE SEQUENCE [LARGE SCALE GENOMIC DNA]</scope>
    <source>
        <strain evidence="8 9">GM2012</strain>
    </source>
</reference>
<dbReference type="Pfam" id="PF13664">
    <property type="entry name" value="DUF4149"/>
    <property type="match status" value="1"/>
</dbReference>
<proteinExistence type="predicted"/>
<dbReference type="OrthoDB" id="280342at2"/>
<dbReference type="RefSeq" id="WP_126726256.1">
    <property type="nucleotide sequence ID" value="NZ_RYZH01000028.1"/>
</dbReference>
<dbReference type="EMBL" id="RYZH01000028">
    <property type="protein sequence ID" value="RUL86921.1"/>
    <property type="molecule type" value="Genomic_DNA"/>
</dbReference>
<feature type="transmembrane region" description="Helical" evidence="6">
    <location>
        <begin position="12"/>
        <end position="36"/>
    </location>
</feature>
<evidence type="ECO:0000313" key="9">
    <source>
        <dbReference type="Proteomes" id="UP000280296"/>
    </source>
</evidence>
<dbReference type="GO" id="GO:0016020">
    <property type="term" value="C:membrane"/>
    <property type="evidence" value="ECO:0007669"/>
    <property type="project" value="UniProtKB-SubCell"/>
</dbReference>
<sequence>MDARTLLTLFDAIFLLALAAWLGALLFFSFGVAPIIFQVLEAAQAARFVRTLFPRYYAWGATSATIALAAFTSGVLVYPEFRGPGALAQIVLLLGGVLGNLYCGNVLTPRINAARDAGPEQSSRFDRLHRRSVRINALMLLSSAVLVVAHACRPDPTGPGVSEPSPAERARRSVDRWRQEQQRWRSARTAAGSPAVAPLREPEPEGPRSGLEAPRIRVVN</sequence>
<evidence type="ECO:0000256" key="4">
    <source>
        <dbReference type="ARBA" id="ARBA00023136"/>
    </source>
</evidence>
<evidence type="ECO:0000256" key="6">
    <source>
        <dbReference type="SAM" id="Phobius"/>
    </source>
</evidence>
<name>A0A432MHT2_9BACT</name>
<keyword evidence="2 6" id="KW-0812">Transmembrane</keyword>
<feature type="transmembrane region" description="Helical" evidence="6">
    <location>
        <begin position="84"/>
        <end position="103"/>
    </location>
</feature>
<evidence type="ECO:0000313" key="8">
    <source>
        <dbReference type="EMBL" id="RUL86921.1"/>
    </source>
</evidence>
<keyword evidence="4 6" id="KW-0472">Membrane</keyword>
<keyword evidence="3 6" id="KW-1133">Transmembrane helix</keyword>
<dbReference type="Proteomes" id="UP000280296">
    <property type="component" value="Unassembled WGS sequence"/>
</dbReference>
<comment type="caution">
    <text evidence="8">The sequence shown here is derived from an EMBL/GenBank/DDBJ whole genome shotgun (WGS) entry which is preliminary data.</text>
</comment>
<feature type="domain" description="TMEM205-like" evidence="7">
    <location>
        <begin position="16"/>
        <end position="118"/>
    </location>
</feature>
<gene>
    <name evidence="8" type="ORF">TsocGM_14850</name>
</gene>
<evidence type="ECO:0000256" key="1">
    <source>
        <dbReference type="ARBA" id="ARBA00004370"/>
    </source>
</evidence>
<feature type="transmembrane region" description="Helical" evidence="6">
    <location>
        <begin position="56"/>
        <end position="78"/>
    </location>
</feature>
<accession>A0A432MHT2</accession>
<comment type="subcellular location">
    <subcellularLocation>
        <location evidence="1">Membrane</location>
    </subcellularLocation>
</comment>
<protein>
    <submittedName>
        <fullName evidence="8">DUF4149 domain-containing protein</fullName>
    </submittedName>
</protein>
<keyword evidence="9" id="KW-1185">Reference proteome</keyword>
<evidence type="ECO:0000259" key="7">
    <source>
        <dbReference type="Pfam" id="PF13664"/>
    </source>
</evidence>
<organism evidence="8 9">
    <name type="scientific">Tautonia sociabilis</name>
    <dbReference type="NCBI Taxonomy" id="2080755"/>
    <lineage>
        <taxon>Bacteria</taxon>
        <taxon>Pseudomonadati</taxon>
        <taxon>Planctomycetota</taxon>
        <taxon>Planctomycetia</taxon>
        <taxon>Isosphaerales</taxon>
        <taxon>Isosphaeraceae</taxon>
        <taxon>Tautonia</taxon>
    </lineage>
</organism>
<feature type="compositionally biased region" description="Basic and acidic residues" evidence="5">
    <location>
        <begin position="166"/>
        <end position="183"/>
    </location>
</feature>